<dbReference type="PANTHER" id="PTHR10416">
    <property type="entry name" value="DNA POLYMERASE DELTA SUBUNIT 2"/>
    <property type="match status" value="1"/>
</dbReference>
<dbReference type="Pfam" id="PF04042">
    <property type="entry name" value="DNA_pol_E_B"/>
    <property type="match status" value="1"/>
</dbReference>
<keyword evidence="2" id="KW-0235">DNA replication</keyword>
<dbReference type="Gene3D" id="2.40.50.430">
    <property type="match status" value="1"/>
</dbReference>
<proteinExistence type="inferred from homology"/>
<dbReference type="Pfam" id="PF18018">
    <property type="entry name" value="DNA_pol_D_N"/>
    <property type="match status" value="1"/>
</dbReference>
<evidence type="ECO:0000313" key="6">
    <source>
        <dbReference type="Proteomes" id="UP001479436"/>
    </source>
</evidence>
<name>A0ABR2X2R1_9FUNG</name>
<evidence type="ECO:0000256" key="2">
    <source>
        <dbReference type="ARBA" id="ARBA00022705"/>
    </source>
</evidence>
<dbReference type="InterPro" id="IPR007185">
    <property type="entry name" value="DNA_pol_a/d/e_bsu"/>
</dbReference>
<feature type="domain" description="DNA polymerase alpha/delta/epsilon subunit B" evidence="3">
    <location>
        <begin position="238"/>
        <end position="447"/>
    </location>
</feature>
<evidence type="ECO:0000256" key="1">
    <source>
        <dbReference type="ARBA" id="ARBA00006035"/>
    </source>
</evidence>
<evidence type="ECO:0000259" key="3">
    <source>
        <dbReference type="Pfam" id="PF04042"/>
    </source>
</evidence>
<dbReference type="Proteomes" id="UP001479436">
    <property type="component" value="Unassembled WGS sequence"/>
</dbReference>
<feature type="domain" description="DNA polymerase delta subunit OB-fold" evidence="4">
    <location>
        <begin position="90"/>
        <end position="215"/>
    </location>
</feature>
<dbReference type="Gene3D" id="3.60.21.50">
    <property type="match status" value="1"/>
</dbReference>
<dbReference type="InterPro" id="IPR024826">
    <property type="entry name" value="DNA_pol_delta/II_ssu"/>
</dbReference>
<comment type="similarity">
    <text evidence="1">Belongs to the DNA polymerase delta/II small subunit family.</text>
</comment>
<reference evidence="5 6" key="1">
    <citation type="submission" date="2023-04" db="EMBL/GenBank/DDBJ databases">
        <title>Genome of Basidiobolus ranarum AG-B5.</title>
        <authorList>
            <person name="Stajich J.E."/>
            <person name="Carter-House D."/>
            <person name="Gryganskyi A."/>
        </authorList>
    </citation>
    <scope>NUCLEOTIDE SEQUENCE [LARGE SCALE GENOMIC DNA]</scope>
    <source>
        <strain evidence="5 6">AG-B5</strain>
    </source>
</reference>
<organism evidence="5 6">
    <name type="scientific">Basidiobolus ranarum</name>
    <dbReference type="NCBI Taxonomy" id="34480"/>
    <lineage>
        <taxon>Eukaryota</taxon>
        <taxon>Fungi</taxon>
        <taxon>Fungi incertae sedis</taxon>
        <taxon>Zoopagomycota</taxon>
        <taxon>Entomophthoromycotina</taxon>
        <taxon>Basidiobolomycetes</taxon>
        <taxon>Basidiobolales</taxon>
        <taxon>Basidiobolaceae</taxon>
        <taxon>Basidiobolus</taxon>
    </lineage>
</organism>
<comment type="caution">
    <text evidence="5">The sequence shown here is derived from an EMBL/GenBank/DDBJ whole genome shotgun (WGS) entry which is preliminary data.</text>
</comment>
<gene>
    <name evidence="5" type="primary">cdc1_1</name>
    <name evidence="5" type="ORF">K7432_001609</name>
</gene>
<protein>
    <submittedName>
        <fullName evidence="5">DNA polymerase delta small subunit Cdc1</fullName>
    </submittedName>
</protein>
<evidence type="ECO:0000259" key="4">
    <source>
        <dbReference type="Pfam" id="PF18018"/>
    </source>
</evidence>
<accession>A0ABR2X2R1</accession>
<dbReference type="PANTHER" id="PTHR10416:SF0">
    <property type="entry name" value="DNA POLYMERASE DELTA SUBUNIT 2"/>
    <property type="match status" value="1"/>
</dbReference>
<evidence type="ECO:0000313" key="5">
    <source>
        <dbReference type="EMBL" id="KAK9768073.1"/>
    </source>
</evidence>
<dbReference type="InterPro" id="IPR040663">
    <property type="entry name" value="DNA_pol_D_N"/>
</dbReference>
<dbReference type="EMBL" id="JASJQH010000037">
    <property type="protein sequence ID" value="KAK9768073.1"/>
    <property type="molecule type" value="Genomic_DNA"/>
</dbReference>
<sequence length="494" mass="55628">METPVSKAKAAQSIEDFRNSSFEGRYDSFLTTLKDVSSLPSQRLQAQYEEQWDLRKNFIINEETPVVVPPFEQNSESMIDELPTLTPFIQRLKFFKPGIVENARQKWGNFEGSGAPKYIESIEDAPCEELCYMVGVVYTDQPLKSETLDSFIKEHWVVAPPPRNINSEVANIFLEDESGQVELTGNTLKGVTLISGVVIGVLGIQNNPGEIEILDLCFPKCVAQEALEIHQSQEPKYVALISGLNIGEDKASSLSLELLKDHLCGQLGSIQEQNFSSHIVRVIFVGNSLAKLQREEVENKAKTKIQGQSIFDGKPVKELDMFLEEICESLTVDLMPGAHDPANAILPQQPMHFAFFERAQRFFTFNSVTNPHCFKLDGVTFLGNSGQILDSLLQLSNIHHRLQIAVQTMKWRLMDPTEIPPENSASDPFIIRDCPHVYFFGNQPQFETTLIHGSEGQVTRLVLLPAFSETHTIVLVNLNTLECHPIKFEHWLED</sequence>
<keyword evidence="6" id="KW-1185">Reference proteome</keyword>